<feature type="region of interest" description="Disordered" evidence="8">
    <location>
        <begin position="68"/>
        <end position="96"/>
    </location>
</feature>
<dbReference type="GO" id="GO:0005840">
    <property type="term" value="C:ribosome"/>
    <property type="evidence" value="ECO:0007669"/>
    <property type="project" value="UniProtKB-KW"/>
</dbReference>
<protein>
    <recommendedName>
        <fullName evidence="6">Large ribosomal subunit protein uL4c</fullName>
    </recommendedName>
    <alternativeName>
        <fullName evidence="7">50S ribosomal protein L4, chloroplastic</fullName>
    </alternativeName>
</protein>
<evidence type="ECO:0000256" key="3">
    <source>
        <dbReference type="ARBA" id="ARBA00022884"/>
    </source>
</evidence>
<gene>
    <name evidence="9" type="primary">rpl4</name>
</gene>
<dbReference type="GeneID" id="38947803"/>
<organism evidence="9">
    <name type="scientific">Eustigmatophyceae sp. Mont 10/10-1w</name>
    <dbReference type="NCBI Taxonomy" id="2506145"/>
    <lineage>
        <taxon>Eukaryota</taxon>
        <taxon>Sar</taxon>
        <taxon>Stramenopiles</taxon>
        <taxon>Ochrophyta</taxon>
        <taxon>Eustigmatophyceae</taxon>
    </lineage>
</organism>
<dbReference type="EMBL" id="MK281455">
    <property type="protein sequence ID" value="QAA11665.1"/>
    <property type="molecule type" value="Genomic_DNA"/>
</dbReference>
<geneLocation type="plastid" evidence="9"/>
<evidence type="ECO:0000256" key="7">
    <source>
        <dbReference type="ARBA" id="ARBA00035387"/>
    </source>
</evidence>
<dbReference type="InterPro" id="IPR002136">
    <property type="entry name" value="Ribosomal_uL4"/>
</dbReference>
<dbReference type="GO" id="GO:0019843">
    <property type="term" value="F:rRNA binding"/>
    <property type="evidence" value="ECO:0007669"/>
    <property type="project" value="UniProtKB-KW"/>
</dbReference>
<evidence type="ECO:0000256" key="5">
    <source>
        <dbReference type="ARBA" id="ARBA00023274"/>
    </source>
</evidence>
<evidence type="ECO:0000256" key="2">
    <source>
        <dbReference type="ARBA" id="ARBA00022730"/>
    </source>
</evidence>
<dbReference type="SUPFAM" id="SSF52166">
    <property type="entry name" value="Ribosomal protein L4"/>
    <property type="match status" value="1"/>
</dbReference>
<evidence type="ECO:0000256" key="4">
    <source>
        <dbReference type="ARBA" id="ARBA00022980"/>
    </source>
</evidence>
<evidence type="ECO:0000256" key="8">
    <source>
        <dbReference type="SAM" id="MobiDB-lite"/>
    </source>
</evidence>
<evidence type="ECO:0000256" key="1">
    <source>
        <dbReference type="ARBA" id="ARBA00010528"/>
    </source>
</evidence>
<comment type="similarity">
    <text evidence="1">Belongs to the universal ribosomal protein uL4 family.</text>
</comment>
<name>A0A451FMM8_9STRA</name>
<dbReference type="GO" id="GO:0006412">
    <property type="term" value="P:translation"/>
    <property type="evidence" value="ECO:0007669"/>
    <property type="project" value="InterPro"/>
</dbReference>
<keyword evidence="4 9" id="KW-0689">Ribosomal protein</keyword>
<dbReference type="PANTHER" id="PTHR10746">
    <property type="entry name" value="50S RIBOSOMAL PROTEIN L4"/>
    <property type="match status" value="1"/>
</dbReference>
<dbReference type="Pfam" id="PF00573">
    <property type="entry name" value="Ribosomal_L4"/>
    <property type="match status" value="1"/>
</dbReference>
<dbReference type="NCBIfam" id="TIGR03953">
    <property type="entry name" value="rplD_bact"/>
    <property type="match status" value="1"/>
</dbReference>
<keyword evidence="2" id="KW-0699">rRNA-binding</keyword>
<evidence type="ECO:0000313" key="9">
    <source>
        <dbReference type="EMBL" id="QAA11665.1"/>
    </source>
</evidence>
<accession>A0A451FMM8</accession>
<dbReference type="GO" id="GO:1990904">
    <property type="term" value="C:ribonucleoprotein complex"/>
    <property type="evidence" value="ECO:0007669"/>
    <property type="project" value="UniProtKB-KW"/>
</dbReference>
<dbReference type="RefSeq" id="YP_009550730.1">
    <property type="nucleotide sequence ID" value="NC_040297.1"/>
</dbReference>
<dbReference type="GO" id="GO:0003735">
    <property type="term" value="F:structural constituent of ribosome"/>
    <property type="evidence" value="ECO:0007669"/>
    <property type="project" value="InterPro"/>
</dbReference>
<proteinExistence type="inferred from homology"/>
<dbReference type="PANTHER" id="PTHR10746:SF17">
    <property type="entry name" value="LARGE RIBOSOMAL SUBUNIT PROTEIN UL4C"/>
    <property type="match status" value="1"/>
</dbReference>
<keyword evidence="3" id="KW-0694">RNA-binding</keyword>
<dbReference type="InterPro" id="IPR013005">
    <property type="entry name" value="Ribosomal_uL4-like"/>
</dbReference>
<sequence>MNKEKNLSSLALYPDYGITLASSLEKEFIFRRLKTINKLNSDVSNANYLIHKVFCLYRKKNWLHTASTKTKSEVRGGGKKPWPQKGRGRARAGSIRSPLWRGGGVSFGPKPKKLSIKVNHREYDKAIRSLLYVKQNQVVPVTLSKNNTNVSKTKFTYDNLNNICQTLKTENLNKESKLLVVSEFGFKLLKQSTYLNSIKNIENVCLKRVSDLRFDHIVKSDSILITPCAIHELTNKDLLWKK</sequence>
<keyword evidence="9" id="KW-0934">Plastid</keyword>
<reference evidence="9" key="1">
    <citation type="journal article" date="2019" name="Genome Biol. Evol.">
        <title>Plastid Genomes and Proteins Illuminate the Evolution of Eustigmatophyte Algae and Their Bacterial Endosymbionts.</title>
        <authorList>
            <person name="Sevcikova T."/>
            <person name="Yurchenko T."/>
            <person name="Fawley K.P."/>
            <person name="Amaral R."/>
            <person name="Strnad H."/>
            <person name="Santos L.M."/>
            <person name="Fawley M.W."/>
            <person name="Elias M."/>
        </authorList>
    </citation>
    <scope>NUCLEOTIDE SEQUENCE</scope>
</reference>
<evidence type="ECO:0000256" key="6">
    <source>
        <dbReference type="ARBA" id="ARBA00035208"/>
    </source>
</evidence>
<keyword evidence="5" id="KW-0687">Ribonucleoprotein</keyword>
<dbReference type="Gene3D" id="3.40.1370.10">
    <property type="match status" value="1"/>
</dbReference>
<dbReference type="InterPro" id="IPR023574">
    <property type="entry name" value="Ribosomal_uL4_dom_sf"/>
</dbReference>
<dbReference type="AlphaFoldDB" id="A0A451FMM8"/>